<keyword evidence="2" id="KW-1185">Reference proteome</keyword>
<dbReference type="AlphaFoldDB" id="A0A1W1H9F1"/>
<reference evidence="1 2" key="1">
    <citation type="submission" date="2017-03" db="EMBL/GenBank/DDBJ databases">
        <authorList>
            <person name="Afonso C.L."/>
            <person name="Miller P.J."/>
            <person name="Scott M.A."/>
            <person name="Spackman E."/>
            <person name="Goraichik I."/>
            <person name="Dimitrov K.M."/>
            <person name="Suarez D.L."/>
            <person name="Swayne D.E."/>
        </authorList>
    </citation>
    <scope>NUCLEOTIDE SEQUENCE [LARGE SCALE GENOMIC DNA]</scope>
    <source>
        <strain evidence="1">PRJEB14757</strain>
    </source>
</reference>
<evidence type="ECO:0000313" key="2">
    <source>
        <dbReference type="Proteomes" id="UP000191931"/>
    </source>
</evidence>
<name>A0A1W1H9F1_9BACT</name>
<gene>
    <name evidence="1" type="ORF">MTBBW1_1670082</name>
</gene>
<evidence type="ECO:0000313" key="1">
    <source>
        <dbReference type="EMBL" id="SLM29066.1"/>
    </source>
</evidence>
<dbReference type="Proteomes" id="UP000191931">
    <property type="component" value="Unassembled WGS sequence"/>
</dbReference>
<dbReference type="EMBL" id="FWEV01000076">
    <property type="protein sequence ID" value="SLM29066.1"/>
    <property type="molecule type" value="Genomic_DNA"/>
</dbReference>
<protein>
    <submittedName>
        <fullName evidence="1">Uncharacterized protein</fullName>
    </submittedName>
</protein>
<proteinExistence type="predicted"/>
<accession>A0A1W1H9F1</accession>
<organism evidence="1 2">
    <name type="scientific">Desulfamplus magnetovallimortis</name>
    <dbReference type="NCBI Taxonomy" id="1246637"/>
    <lineage>
        <taxon>Bacteria</taxon>
        <taxon>Pseudomonadati</taxon>
        <taxon>Thermodesulfobacteriota</taxon>
        <taxon>Desulfobacteria</taxon>
        <taxon>Desulfobacterales</taxon>
        <taxon>Desulfobacteraceae</taxon>
        <taxon>Desulfamplus</taxon>
    </lineage>
</organism>
<sequence>MAFLIYEKAKSLSGNLYMSAHSHNLKNDNELKGRKFSNLPS</sequence>